<dbReference type="InterPro" id="IPR002509">
    <property type="entry name" value="NODB_dom"/>
</dbReference>
<reference evidence="8 9" key="1">
    <citation type="submission" date="2020-10" db="EMBL/GenBank/DDBJ databases">
        <title>Aquamicrobium zhengzhouensis sp. nov., a exopolysaccharide producing bacterium isolated from farmland soil.</title>
        <authorList>
            <person name="Wang X."/>
        </authorList>
    </citation>
    <scope>NUCLEOTIDE SEQUENCE [LARGE SCALE GENOMIC DNA]</scope>
    <source>
        <strain evidence="9">cd-1</strain>
    </source>
</reference>
<evidence type="ECO:0000256" key="3">
    <source>
        <dbReference type="ARBA" id="ARBA00010973"/>
    </source>
</evidence>
<comment type="caution">
    <text evidence="8">The sequence shown here is derived from an EMBL/GenBank/DDBJ whole genome shotgun (WGS) entry which is preliminary data.</text>
</comment>
<accession>A0ABS0SH73</accession>
<evidence type="ECO:0000256" key="2">
    <source>
        <dbReference type="ARBA" id="ARBA00004613"/>
    </source>
</evidence>
<organism evidence="8 9">
    <name type="scientific">Aquamicrobium zhengzhouense</name>
    <dbReference type="NCBI Taxonomy" id="2781738"/>
    <lineage>
        <taxon>Bacteria</taxon>
        <taxon>Pseudomonadati</taxon>
        <taxon>Pseudomonadota</taxon>
        <taxon>Alphaproteobacteria</taxon>
        <taxon>Hyphomicrobiales</taxon>
        <taxon>Phyllobacteriaceae</taxon>
        <taxon>Aquamicrobium</taxon>
    </lineage>
</organism>
<feature type="domain" description="NodB homology" evidence="7">
    <location>
        <begin position="48"/>
        <end position="223"/>
    </location>
</feature>
<dbReference type="PANTHER" id="PTHR34216">
    <property type="match status" value="1"/>
</dbReference>
<evidence type="ECO:0000256" key="6">
    <source>
        <dbReference type="ARBA" id="ARBA00032976"/>
    </source>
</evidence>
<evidence type="ECO:0000259" key="7">
    <source>
        <dbReference type="PROSITE" id="PS51677"/>
    </source>
</evidence>
<dbReference type="InterPro" id="IPR051398">
    <property type="entry name" value="Polysacch_Deacetylase"/>
</dbReference>
<evidence type="ECO:0000256" key="1">
    <source>
        <dbReference type="ARBA" id="ARBA00003236"/>
    </source>
</evidence>
<protein>
    <recommendedName>
        <fullName evidence="4">Chitooligosaccharide deacetylase</fullName>
    </recommendedName>
    <alternativeName>
        <fullName evidence="6">Nodulation protein B</fullName>
    </alternativeName>
</protein>
<dbReference type="Proteomes" id="UP000601789">
    <property type="component" value="Unassembled WGS sequence"/>
</dbReference>
<comment type="similarity">
    <text evidence="3">Belongs to the polysaccharide deacetylase family.</text>
</comment>
<dbReference type="CDD" id="cd10918">
    <property type="entry name" value="CE4_NodB_like_5s_6s"/>
    <property type="match status" value="1"/>
</dbReference>
<dbReference type="PANTHER" id="PTHR34216:SF3">
    <property type="entry name" value="POLY-BETA-1,6-N-ACETYL-D-GLUCOSAMINE N-DEACETYLASE"/>
    <property type="match status" value="1"/>
</dbReference>
<keyword evidence="5" id="KW-0732">Signal</keyword>
<name>A0ABS0SH73_9HYPH</name>
<dbReference type="SUPFAM" id="SSF88713">
    <property type="entry name" value="Glycoside hydrolase/deacetylase"/>
    <property type="match status" value="1"/>
</dbReference>
<sequence>MRQESIILNLHGVGTPDRQLEPGEARYWLSVEQFRDIVSIAASMRDKVACQFTIDDSNMSDATIAGPHLAEMGFSTQIFVLTDRIGQRGSLDRSALFDLMAMGHTIGSHGHAHRDWKRLREDQLVEEIHAPQQRLQDLTGQCVTAAGLPFGGYNRRVLAEARRAGFERIYSSDGGTARERAWPIARTSLRRDMSPGEMRALFDPEGIFQSLKRRIKGEIKKRL</sequence>
<evidence type="ECO:0000313" key="9">
    <source>
        <dbReference type="Proteomes" id="UP000601789"/>
    </source>
</evidence>
<keyword evidence="9" id="KW-1185">Reference proteome</keyword>
<dbReference type="EMBL" id="JADGMQ010000010">
    <property type="protein sequence ID" value="MBI1621797.1"/>
    <property type="molecule type" value="Genomic_DNA"/>
</dbReference>
<dbReference type="PROSITE" id="PS51677">
    <property type="entry name" value="NODB"/>
    <property type="match status" value="1"/>
</dbReference>
<evidence type="ECO:0000256" key="5">
    <source>
        <dbReference type="ARBA" id="ARBA00022729"/>
    </source>
</evidence>
<evidence type="ECO:0000313" key="8">
    <source>
        <dbReference type="EMBL" id="MBI1621797.1"/>
    </source>
</evidence>
<comment type="subcellular location">
    <subcellularLocation>
        <location evidence="2">Secreted</location>
    </subcellularLocation>
</comment>
<gene>
    <name evidence="8" type="ORF">IOD40_14135</name>
</gene>
<dbReference type="Gene3D" id="3.20.20.370">
    <property type="entry name" value="Glycoside hydrolase/deacetylase"/>
    <property type="match status" value="1"/>
</dbReference>
<comment type="function">
    <text evidence="1">Is involved in generating a small heat-stable compound (Nod), an acylated oligomer of N-acetylglucosamine, that stimulates mitosis in various plant protoplasts.</text>
</comment>
<evidence type="ECO:0000256" key="4">
    <source>
        <dbReference type="ARBA" id="ARBA00020071"/>
    </source>
</evidence>
<dbReference type="InterPro" id="IPR011330">
    <property type="entry name" value="Glyco_hydro/deAcase_b/a-brl"/>
</dbReference>
<proteinExistence type="inferred from homology"/>
<dbReference type="RefSeq" id="WP_198477283.1">
    <property type="nucleotide sequence ID" value="NZ_JADGMQ010000010.1"/>
</dbReference>
<dbReference type="Pfam" id="PF01522">
    <property type="entry name" value="Polysacc_deac_1"/>
    <property type="match status" value="1"/>
</dbReference>